<evidence type="ECO:0000256" key="2">
    <source>
        <dbReference type="ARBA" id="ARBA00022692"/>
    </source>
</evidence>
<evidence type="ECO:0000256" key="5">
    <source>
        <dbReference type="ARBA" id="ARBA00023136"/>
    </source>
</evidence>
<dbReference type="SUPFAM" id="SSF55073">
    <property type="entry name" value="Nucleotide cyclase"/>
    <property type="match status" value="1"/>
</dbReference>
<dbReference type="InterPro" id="IPR029787">
    <property type="entry name" value="Nucleotide_cyclase"/>
</dbReference>
<dbReference type="RefSeq" id="WP_395437391.1">
    <property type="nucleotide sequence ID" value="NZ_JBAWKC010000001.1"/>
</dbReference>
<keyword evidence="6 8" id="KW-0456">Lyase</keyword>
<evidence type="ECO:0000256" key="1">
    <source>
        <dbReference type="ARBA" id="ARBA00004370"/>
    </source>
</evidence>
<dbReference type="Pfam" id="PF00211">
    <property type="entry name" value="Guanylate_cyc"/>
    <property type="match status" value="1"/>
</dbReference>
<evidence type="ECO:0000256" key="4">
    <source>
        <dbReference type="ARBA" id="ARBA00022989"/>
    </source>
</evidence>
<dbReference type="Pfam" id="PF13424">
    <property type="entry name" value="TPR_12"/>
    <property type="match status" value="2"/>
</dbReference>
<comment type="caution">
    <text evidence="12">The sequence shown here is derived from an EMBL/GenBank/DDBJ whole genome shotgun (WGS) entry which is preliminary data.</text>
</comment>
<gene>
    <name evidence="12" type="ORF">V8G56_05280</name>
</gene>
<dbReference type="CDD" id="cd07302">
    <property type="entry name" value="CHD"/>
    <property type="match status" value="1"/>
</dbReference>
<sequence>MKLRKQAYYVLIGFFCFFIPHASGQNQKEADSLAQIYLKGNLEGEAKMALLRDLSFNQINDYQLSLKYAEELISLADSEKNFKYLAQGFLRKGNAHNKMGDLEKALEAFFKSAEIAKQEKFISGEGAAYLSIADVYATMNNPDNAITYYNKAIQLFRDTEFSIELASALLNQGDLYFNIEEYDLALENFQESGQIFREKNYLSGTAYNIGNVGMVYAEQGKDALAEQNINEAINMLEEMQDYSPISIFLTFMADIYVRKGNIKTALSYAKKSLVLATKYNLKKEISDANFKLSELYEKAGDKITAYKYYKDHIVYRDSVQNVAKVQQMANLRTDFEVSQKQTELNLKDAELNLSNQQKKNQRVVMIATAIALFLIGILAFGLFRRNKFIQRTKQIIEEEKNRSDNLLLNILPEETAQELKESGKVKAKKFESVTVLFTDFKGFTSYSNNLSPEVLVETIGFYFSKFDAIVEKYGLEKIKTIGDAYMCAGGLPFPTENHAENMVKAAMEIADFVAETKKNVKATEMNFDVRIGINTGPVVAGVVGAKKFAYDIWGDTVNIASRMESNSEPGKINISENTYELIKDQFDCEYRGELEVKNKGMMKMYFVNGIKA</sequence>
<evidence type="ECO:0000313" key="13">
    <source>
        <dbReference type="Proteomes" id="UP001610104"/>
    </source>
</evidence>
<feature type="transmembrane region" description="Helical" evidence="9">
    <location>
        <begin position="363"/>
        <end position="383"/>
    </location>
</feature>
<dbReference type="InterPro" id="IPR019734">
    <property type="entry name" value="TPR_rpt"/>
</dbReference>
<dbReference type="Gene3D" id="1.25.40.10">
    <property type="entry name" value="Tetratricopeptide repeat domain"/>
    <property type="match status" value="2"/>
</dbReference>
<dbReference type="PROSITE" id="PS50125">
    <property type="entry name" value="GUANYLATE_CYCLASE_2"/>
    <property type="match status" value="1"/>
</dbReference>
<organism evidence="12 13">
    <name type="scientific">Gaetbulibacter aquiaggeris</name>
    <dbReference type="NCBI Taxonomy" id="1735373"/>
    <lineage>
        <taxon>Bacteria</taxon>
        <taxon>Pseudomonadati</taxon>
        <taxon>Bacteroidota</taxon>
        <taxon>Flavobacteriia</taxon>
        <taxon>Flavobacteriales</taxon>
        <taxon>Flavobacteriaceae</taxon>
        <taxon>Gaetbulibacter</taxon>
    </lineage>
</organism>
<feature type="chain" id="PRO_5045105451" evidence="10">
    <location>
        <begin position="23"/>
        <end position="612"/>
    </location>
</feature>
<evidence type="ECO:0000259" key="11">
    <source>
        <dbReference type="PROSITE" id="PS50125"/>
    </source>
</evidence>
<dbReference type="SMART" id="SM00028">
    <property type="entry name" value="TPR"/>
    <property type="match status" value="6"/>
</dbReference>
<feature type="signal peptide" evidence="10">
    <location>
        <begin position="1"/>
        <end position="22"/>
    </location>
</feature>
<keyword evidence="13" id="KW-1185">Reference proteome</keyword>
<dbReference type="InterPro" id="IPR018297">
    <property type="entry name" value="A/G_cyclase_CS"/>
</dbReference>
<dbReference type="SUPFAM" id="SSF48452">
    <property type="entry name" value="TPR-like"/>
    <property type="match status" value="2"/>
</dbReference>
<evidence type="ECO:0000256" key="7">
    <source>
        <dbReference type="PROSITE-ProRule" id="PRU00339"/>
    </source>
</evidence>
<keyword evidence="10" id="KW-0732">Signal</keyword>
<dbReference type="InterPro" id="IPR011990">
    <property type="entry name" value="TPR-like_helical_dom_sf"/>
</dbReference>
<dbReference type="PANTHER" id="PTHR11920">
    <property type="entry name" value="GUANYLYL CYCLASE"/>
    <property type="match status" value="1"/>
</dbReference>
<feature type="repeat" description="TPR" evidence="7">
    <location>
        <begin position="86"/>
        <end position="119"/>
    </location>
</feature>
<dbReference type="PROSITE" id="PS00452">
    <property type="entry name" value="GUANYLATE_CYCLASE_1"/>
    <property type="match status" value="1"/>
</dbReference>
<comment type="subcellular location">
    <subcellularLocation>
        <location evidence="1">Membrane</location>
    </subcellularLocation>
</comment>
<evidence type="ECO:0000256" key="3">
    <source>
        <dbReference type="ARBA" id="ARBA00022741"/>
    </source>
</evidence>
<reference evidence="12 13" key="1">
    <citation type="submission" date="2024-02" db="EMBL/GenBank/DDBJ databases">
        <title>A Gaetbulibacter species isolated from tidal flats and genomic insights of their niches.</title>
        <authorList>
            <person name="Ye Y."/>
        </authorList>
    </citation>
    <scope>NUCLEOTIDE SEQUENCE [LARGE SCALE GENOMIC DNA]</scope>
    <source>
        <strain evidence="12 13">KEM-8</strain>
    </source>
</reference>
<proteinExistence type="inferred from homology"/>
<feature type="repeat" description="TPR" evidence="7">
    <location>
        <begin position="126"/>
        <end position="159"/>
    </location>
</feature>
<dbReference type="PROSITE" id="PS50005">
    <property type="entry name" value="TPR"/>
    <property type="match status" value="3"/>
</dbReference>
<feature type="repeat" description="TPR" evidence="7">
    <location>
        <begin position="166"/>
        <end position="199"/>
    </location>
</feature>
<dbReference type="EMBL" id="JBAWKC010000001">
    <property type="protein sequence ID" value="MFH6768143.1"/>
    <property type="molecule type" value="Genomic_DNA"/>
</dbReference>
<evidence type="ECO:0000256" key="10">
    <source>
        <dbReference type="SAM" id="SignalP"/>
    </source>
</evidence>
<name>A0ABW7MP33_9FLAO</name>
<accession>A0ABW7MP33</accession>
<dbReference type="Proteomes" id="UP001610104">
    <property type="component" value="Unassembled WGS sequence"/>
</dbReference>
<keyword evidence="4 9" id="KW-1133">Transmembrane helix</keyword>
<keyword evidence="3" id="KW-0547">Nucleotide-binding</keyword>
<evidence type="ECO:0000256" key="8">
    <source>
        <dbReference type="RuleBase" id="RU000405"/>
    </source>
</evidence>
<keyword evidence="5 9" id="KW-0472">Membrane</keyword>
<protein>
    <submittedName>
        <fullName evidence="12">Adenylate/guanylate cyclase domain-containing protein</fullName>
    </submittedName>
</protein>
<comment type="similarity">
    <text evidence="8">Belongs to the adenylyl cyclase class-4/guanylyl cyclase family.</text>
</comment>
<evidence type="ECO:0000313" key="12">
    <source>
        <dbReference type="EMBL" id="MFH6768143.1"/>
    </source>
</evidence>
<dbReference type="InterPro" id="IPR050401">
    <property type="entry name" value="Cyclic_nucleotide_synthase"/>
</dbReference>
<dbReference type="SMART" id="SM00044">
    <property type="entry name" value="CYCc"/>
    <property type="match status" value="1"/>
</dbReference>
<keyword evidence="7" id="KW-0802">TPR repeat</keyword>
<dbReference type="Gene3D" id="3.30.70.1230">
    <property type="entry name" value="Nucleotide cyclase"/>
    <property type="match status" value="1"/>
</dbReference>
<keyword evidence="2 9" id="KW-0812">Transmembrane</keyword>
<dbReference type="InterPro" id="IPR001054">
    <property type="entry name" value="A/G_cyclase"/>
</dbReference>
<dbReference type="PANTHER" id="PTHR11920:SF335">
    <property type="entry name" value="GUANYLATE CYCLASE"/>
    <property type="match status" value="1"/>
</dbReference>
<feature type="domain" description="Guanylate cyclase" evidence="11">
    <location>
        <begin position="434"/>
        <end position="564"/>
    </location>
</feature>
<evidence type="ECO:0000256" key="6">
    <source>
        <dbReference type="ARBA" id="ARBA00023239"/>
    </source>
</evidence>
<evidence type="ECO:0000256" key="9">
    <source>
        <dbReference type="SAM" id="Phobius"/>
    </source>
</evidence>